<accession>A0ACB9FXF1</accession>
<reference evidence="1 2" key="2">
    <citation type="journal article" date="2022" name="Mol. Ecol. Resour.">
        <title>The genomes of chicory, endive, great burdock and yacon provide insights into Asteraceae paleo-polyploidization history and plant inulin production.</title>
        <authorList>
            <person name="Fan W."/>
            <person name="Wang S."/>
            <person name="Wang H."/>
            <person name="Wang A."/>
            <person name="Jiang F."/>
            <person name="Liu H."/>
            <person name="Zhao H."/>
            <person name="Xu D."/>
            <person name="Zhang Y."/>
        </authorList>
    </citation>
    <scope>NUCLEOTIDE SEQUENCE [LARGE SCALE GENOMIC DNA]</scope>
    <source>
        <strain evidence="2">cv. Yunnan</strain>
        <tissue evidence="1">Leaves</tissue>
    </source>
</reference>
<gene>
    <name evidence="1" type="ORF">L1987_50050</name>
</gene>
<reference evidence="2" key="1">
    <citation type="journal article" date="2022" name="Mol. Ecol. Resour.">
        <title>The genomes of chicory, endive, great burdock and yacon provide insights into Asteraceae palaeo-polyploidization history and plant inulin production.</title>
        <authorList>
            <person name="Fan W."/>
            <person name="Wang S."/>
            <person name="Wang H."/>
            <person name="Wang A."/>
            <person name="Jiang F."/>
            <person name="Liu H."/>
            <person name="Zhao H."/>
            <person name="Xu D."/>
            <person name="Zhang Y."/>
        </authorList>
    </citation>
    <scope>NUCLEOTIDE SEQUENCE [LARGE SCALE GENOMIC DNA]</scope>
    <source>
        <strain evidence="2">cv. Yunnan</strain>
    </source>
</reference>
<organism evidence="1 2">
    <name type="scientific">Smallanthus sonchifolius</name>
    <dbReference type="NCBI Taxonomy" id="185202"/>
    <lineage>
        <taxon>Eukaryota</taxon>
        <taxon>Viridiplantae</taxon>
        <taxon>Streptophyta</taxon>
        <taxon>Embryophyta</taxon>
        <taxon>Tracheophyta</taxon>
        <taxon>Spermatophyta</taxon>
        <taxon>Magnoliopsida</taxon>
        <taxon>eudicotyledons</taxon>
        <taxon>Gunneridae</taxon>
        <taxon>Pentapetalae</taxon>
        <taxon>asterids</taxon>
        <taxon>campanulids</taxon>
        <taxon>Asterales</taxon>
        <taxon>Asteraceae</taxon>
        <taxon>Asteroideae</taxon>
        <taxon>Heliantheae alliance</taxon>
        <taxon>Millerieae</taxon>
        <taxon>Smallanthus</taxon>
    </lineage>
</organism>
<sequence length="449" mass="50166">MVADLVHGLGSRKLWFPCKYFRINSAFLTVISVAMKLPVDLTSSMPGTVDQVAKLGSMAFMCAMMANLLPCLATMDDNALLSNIAALCVLVITLVVNVCIQIQTGVVSILTYNKDPRVTEALASPRLNVTSLPISIENYTILHIIYVTLLLVSLIVYVCSSLALVKSRKIIESKYLLGHVITSNDNRQSSGELLTVEKLQTHIIGVVIGTILPPSRCFAIFSLGEETKNLEQNEELLRYVLQLNNEMKLFEEILEGILKYVDQLIQKGEKNQLNNLTKIILEKSTRGFLGVQRFDHVHGHVPPLSSKGIWYQDCWSLPVVTLTTIAFSLPKIEKSEVERLLKSVTEGLVYVTLVEVSLNVTYDSVGIQKEAETLWREKLQDLSSQEKTAGQIVEWFRDTAKNIFDREDRSKDNTAEGKNDDLIICADSMYRVTKTILLTYSANIDAMIS</sequence>
<evidence type="ECO:0000313" key="1">
    <source>
        <dbReference type="EMBL" id="KAI3775473.1"/>
    </source>
</evidence>
<keyword evidence="2" id="KW-1185">Reference proteome</keyword>
<dbReference type="Proteomes" id="UP001056120">
    <property type="component" value="Linkage Group LG16"/>
</dbReference>
<evidence type="ECO:0000313" key="2">
    <source>
        <dbReference type="Proteomes" id="UP001056120"/>
    </source>
</evidence>
<comment type="caution">
    <text evidence="1">The sequence shown here is derived from an EMBL/GenBank/DDBJ whole genome shotgun (WGS) entry which is preliminary data.</text>
</comment>
<protein>
    <submittedName>
        <fullName evidence="1">Uncharacterized protein</fullName>
    </submittedName>
</protein>
<dbReference type="EMBL" id="CM042033">
    <property type="protein sequence ID" value="KAI3775473.1"/>
    <property type="molecule type" value="Genomic_DNA"/>
</dbReference>
<name>A0ACB9FXF1_9ASTR</name>
<proteinExistence type="predicted"/>